<feature type="non-terminal residue" evidence="8">
    <location>
        <position position="144"/>
    </location>
</feature>
<accession>A0A085LJD4</accession>
<dbReference type="SUPFAM" id="SSF56672">
    <property type="entry name" value="DNA/RNA polymerases"/>
    <property type="match status" value="1"/>
</dbReference>
<dbReference type="InterPro" id="IPR043502">
    <property type="entry name" value="DNA/RNA_pol_sf"/>
</dbReference>
<keyword evidence="2" id="KW-0548">Nucleotidyltransferase</keyword>
<protein>
    <recommendedName>
        <fullName evidence="7">Reverse transcriptase RNase H-like domain-containing protein</fullName>
    </recommendedName>
</protein>
<evidence type="ECO:0000256" key="2">
    <source>
        <dbReference type="ARBA" id="ARBA00022695"/>
    </source>
</evidence>
<dbReference type="PANTHER" id="PTHR37984:SF5">
    <property type="entry name" value="PROTEIN NYNRIN-LIKE"/>
    <property type="match status" value="1"/>
</dbReference>
<dbReference type="AlphaFoldDB" id="A0A085LJD4"/>
<dbReference type="InterPro" id="IPR050951">
    <property type="entry name" value="Retrovirus_Pol_polyprotein"/>
</dbReference>
<evidence type="ECO:0000256" key="5">
    <source>
        <dbReference type="ARBA" id="ARBA00022801"/>
    </source>
</evidence>
<organism evidence="8 9">
    <name type="scientific">Trichuris suis</name>
    <name type="common">pig whipworm</name>
    <dbReference type="NCBI Taxonomy" id="68888"/>
    <lineage>
        <taxon>Eukaryota</taxon>
        <taxon>Metazoa</taxon>
        <taxon>Ecdysozoa</taxon>
        <taxon>Nematoda</taxon>
        <taxon>Enoplea</taxon>
        <taxon>Dorylaimia</taxon>
        <taxon>Trichinellida</taxon>
        <taxon>Trichuridae</taxon>
        <taxon>Trichuris</taxon>
    </lineage>
</organism>
<dbReference type="Pfam" id="PF17917">
    <property type="entry name" value="RT_RNaseH"/>
    <property type="match status" value="1"/>
</dbReference>
<dbReference type="GO" id="GO:0003964">
    <property type="term" value="F:RNA-directed DNA polymerase activity"/>
    <property type="evidence" value="ECO:0007669"/>
    <property type="project" value="UniProtKB-KW"/>
</dbReference>
<evidence type="ECO:0000256" key="6">
    <source>
        <dbReference type="ARBA" id="ARBA00022918"/>
    </source>
</evidence>
<dbReference type="GO" id="GO:0004519">
    <property type="term" value="F:endonuclease activity"/>
    <property type="evidence" value="ECO:0007669"/>
    <property type="project" value="UniProtKB-KW"/>
</dbReference>
<dbReference type="Proteomes" id="UP000030764">
    <property type="component" value="Unassembled WGS sequence"/>
</dbReference>
<evidence type="ECO:0000313" key="8">
    <source>
        <dbReference type="EMBL" id="KFD45080.1"/>
    </source>
</evidence>
<keyword evidence="5" id="KW-0378">Hydrolase</keyword>
<keyword evidence="4" id="KW-0255">Endonuclease</keyword>
<keyword evidence="6" id="KW-0695">RNA-directed DNA polymerase</keyword>
<dbReference type="GO" id="GO:0016787">
    <property type="term" value="F:hydrolase activity"/>
    <property type="evidence" value="ECO:0007669"/>
    <property type="project" value="UniProtKB-KW"/>
</dbReference>
<keyword evidence="3" id="KW-0540">Nuclease</keyword>
<gene>
    <name evidence="8" type="ORF">M513_14042</name>
</gene>
<feature type="domain" description="Reverse transcriptase RNase H-like" evidence="7">
    <location>
        <begin position="2"/>
        <end position="57"/>
    </location>
</feature>
<dbReference type="PANTHER" id="PTHR37984">
    <property type="entry name" value="PROTEIN CBG26694"/>
    <property type="match status" value="1"/>
</dbReference>
<evidence type="ECO:0000256" key="4">
    <source>
        <dbReference type="ARBA" id="ARBA00022759"/>
    </source>
</evidence>
<proteinExistence type="predicted"/>
<evidence type="ECO:0000259" key="7">
    <source>
        <dbReference type="Pfam" id="PF17917"/>
    </source>
</evidence>
<keyword evidence="1" id="KW-0808">Transferase</keyword>
<sequence length="144" mass="16403">MVEKEALACVWAMEKWKSCLWGKSFILCTDHRALTPLLSSKSFARASMRIARWSSRLPSLNYVVKYTKGSTNTAYMFSHFRLRYEGGDGEQDTELAALITEQAPIKLDDVRKSTSNCPVMTQLTYCIQNGRPEQEKMIDVTLLP</sequence>
<dbReference type="InterPro" id="IPR041373">
    <property type="entry name" value="RT_RNaseH"/>
</dbReference>
<dbReference type="EMBL" id="KL363805">
    <property type="protein sequence ID" value="KFD45080.1"/>
    <property type="molecule type" value="Genomic_DNA"/>
</dbReference>
<evidence type="ECO:0000256" key="3">
    <source>
        <dbReference type="ARBA" id="ARBA00022722"/>
    </source>
</evidence>
<evidence type="ECO:0000256" key="1">
    <source>
        <dbReference type="ARBA" id="ARBA00022679"/>
    </source>
</evidence>
<reference evidence="8 9" key="1">
    <citation type="journal article" date="2014" name="Nat. Genet.">
        <title>Genome and transcriptome of the porcine whipworm Trichuris suis.</title>
        <authorList>
            <person name="Jex A.R."/>
            <person name="Nejsum P."/>
            <person name="Schwarz E.M."/>
            <person name="Hu L."/>
            <person name="Young N.D."/>
            <person name="Hall R.S."/>
            <person name="Korhonen P.K."/>
            <person name="Liao S."/>
            <person name="Thamsborg S."/>
            <person name="Xia J."/>
            <person name="Xu P."/>
            <person name="Wang S."/>
            <person name="Scheerlinck J.P."/>
            <person name="Hofmann A."/>
            <person name="Sternberg P.W."/>
            <person name="Wang J."/>
            <person name="Gasser R.B."/>
        </authorList>
    </citation>
    <scope>NUCLEOTIDE SEQUENCE [LARGE SCALE GENOMIC DNA]</scope>
    <source>
        <strain evidence="8">DCEP-RM93M</strain>
    </source>
</reference>
<evidence type="ECO:0000313" key="9">
    <source>
        <dbReference type="Proteomes" id="UP000030764"/>
    </source>
</evidence>
<keyword evidence="9" id="KW-1185">Reference proteome</keyword>
<name>A0A085LJD4_9BILA</name>